<evidence type="ECO:0000256" key="2">
    <source>
        <dbReference type="ARBA" id="ARBA00022448"/>
    </source>
</evidence>
<dbReference type="GO" id="GO:0015807">
    <property type="term" value="P:L-amino acid transport"/>
    <property type="evidence" value="ECO:0007669"/>
    <property type="project" value="TreeGrafter"/>
</dbReference>
<dbReference type="PANTHER" id="PTHR43820:SF2">
    <property type="entry name" value="ABC TRANSPORTER ATP-BINDING PROTEIN"/>
    <property type="match status" value="1"/>
</dbReference>
<evidence type="ECO:0000256" key="5">
    <source>
        <dbReference type="ARBA" id="ARBA00022970"/>
    </source>
</evidence>
<dbReference type="RefSeq" id="WP_338023386.1">
    <property type="nucleotide sequence ID" value="NZ_SMAI01000003.1"/>
</dbReference>
<dbReference type="GO" id="GO:0005524">
    <property type="term" value="F:ATP binding"/>
    <property type="evidence" value="ECO:0007669"/>
    <property type="project" value="UniProtKB-KW"/>
</dbReference>
<dbReference type="PANTHER" id="PTHR43820">
    <property type="entry name" value="HIGH-AFFINITY BRANCHED-CHAIN AMINO ACID TRANSPORT ATP-BINDING PROTEIN LIVF"/>
    <property type="match status" value="1"/>
</dbReference>
<evidence type="ECO:0000256" key="4">
    <source>
        <dbReference type="ARBA" id="ARBA00022840"/>
    </source>
</evidence>
<dbReference type="GO" id="GO:0015658">
    <property type="term" value="F:branched-chain amino acid transmembrane transporter activity"/>
    <property type="evidence" value="ECO:0007669"/>
    <property type="project" value="TreeGrafter"/>
</dbReference>
<accession>A0A4R3M071</accession>
<reference evidence="7 8" key="1">
    <citation type="submission" date="2019-03" db="EMBL/GenBank/DDBJ databases">
        <title>Genomic Encyclopedia of Type Strains, Phase IV (KMG-IV): sequencing the most valuable type-strain genomes for metagenomic binning, comparative biology and taxonomic classification.</title>
        <authorList>
            <person name="Goeker M."/>
        </authorList>
    </citation>
    <scope>NUCLEOTIDE SEQUENCE [LARGE SCALE GENOMIC DNA]</scope>
    <source>
        <strain evidence="7 8">DSM 9035</strain>
    </source>
</reference>
<dbReference type="Gene3D" id="3.40.50.300">
    <property type="entry name" value="P-loop containing nucleotide triphosphate hydrolases"/>
    <property type="match status" value="1"/>
</dbReference>
<evidence type="ECO:0000313" key="7">
    <source>
        <dbReference type="EMBL" id="TCT05976.1"/>
    </source>
</evidence>
<dbReference type="EMBL" id="SMAI01000003">
    <property type="protein sequence ID" value="TCT05976.1"/>
    <property type="molecule type" value="Genomic_DNA"/>
</dbReference>
<dbReference type="AlphaFoldDB" id="A0A4R3M071"/>
<dbReference type="InterPro" id="IPR003439">
    <property type="entry name" value="ABC_transporter-like_ATP-bd"/>
</dbReference>
<comment type="similarity">
    <text evidence="1">Belongs to the ABC transporter superfamily.</text>
</comment>
<keyword evidence="4 7" id="KW-0067">ATP-binding</keyword>
<keyword evidence="5" id="KW-0029">Amino-acid transport</keyword>
<organism evidence="7 8">
    <name type="scientific">Aquabacter spiritensis</name>
    <dbReference type="NCBI Taxonomy" id="933073"/>
    <lineage>
        <taxon>Bacteria</taxon>
        <taxon>Pseudomonadati</taxon>
        <taxon>Pseudomonadota</taxon>
        <taxon>Alphaproteobacteria</taxon>
        <taxon>Hyphomicrobiales</taxon>
        <taxon>Xanthobacteraceae</taxon>
        <taxon>Aquabacter</taxon>
    </lineage>
</organism>
<evidence type="ECO:0000313" key="8">
    <source>
        <dbReference type="Proteomes" id="UP000294664"/>
    </source>
</evidence>
<proteinExistence type="inferred from homology"/>
<dbReference type="InterPro" id="IPR052156">
    <property type="entry name" value="BCAA_Transport_ATP-bd_LivF"/>
</dbReference>
<keyword evidence="3" id="KW-0547">Nucleotide-binding</keyword>
<sequence length="237" mass="25297">MASDILELTDVHAYYGDSHVLHGISFALKEGRLLGLLGRNGAGKTTCMSTIMGFLATREGAIRLNGEKISGNSPEAIARNGVCLVPQGRRIFRSLTVKENLQVAAQTPGGRTAWTLARVFDIFPRLKERQSQFAGSLSGGEQQMLAIGRALMGNPRVLLMDEPSEGLAPQIVADVGRTIAMLKAEGLSIVLVEQNIKMTLNLADDIVIINTGQVVFSGSAGDAAADQRLISQHLGVF</sequence>
<feature type="domain" description="ABC transporter" evidence="6">
    <location>
        <begin position="6"/>
        <end position="236"/>
    </location>
</feature>
<dbReference type="PROSITE" id="PS50893">
    <property type="entry name" value="ABC_TRANSPORTER_2"/>
    <property type="match status" value="1"/>
</dbReference>
<dbReference type="SUPFAM" id="SSF52540">
    <property type="entry name" value="P-loop containing nucleoside triphosphate hydrolases"/>
    <property type="match status" value="1"/>
</dbReference>
<dbReference type="InterPro" id="IPR027417">
    <property type="entry name" value="P-loop_NTPase"/>
</dbReference>
<evidence type="ECO:0000259" key="6">
    <source>
        <dbReference type="PROSITE" id="PS50893"/>
    </source>
</evidence>
<dbReference type="GO" id="GO:0016887">
    <property type="term" value="F:ATP hydrolysis activity"/>
    <property type="evidence" value="ECO:0007669"/>
    <property type="project" value="InterPro"/>
</dbReference>
<keyword evidence="8" id="KW-1185">Reference proteome</keyword>
<dbReference type="SMART" id="SM00382">
    <property type="entry name" value="AAA"/>
    <property type="match status" value="1"/>
</dbReference>
<dbReference type="PROSITE" id="PS00211">
    <property type="entry name" value="ABC_TRANSPORTER_1"/>
    <property type="match status" value="1"/>
</dbReference>
<protein>
    <submittedName>
        <fullName evidence="7">Amino acid/amide ABC transporter ATP-binding protein 2 (HAAT family)</fullName>
    </submittedName>
</protein>
<evidence type="ECO:0000256" key="1">
    <source>
        <dbReference type="ARBA" id="ARBA00005417"/>
    </source>
</evidence>
<evidence type="ECO:0000256" key="3">
    <source>
        <dbReference type="ARBA" id="ARBA00022741"/>
    </source>
</evidence>
<dbReference type="Proteomes" id="UP000294664">
    <property type="component" value="Unassembled WGS sequence"/>
</dbReference>
<dbReference type="CDD" id="cd03224">
    <property type="entry name" value="ABC_TM1139_LivF_branched"/>
    <property type="match status" value="1"/>
</dbReference>
<dbReference type="InterPro" id="IPR003593">
    <property type="entry name" value="AAA+_ATPase"/>
</dbReference>
<gene>
    <name evidence="7" type="ORF">EDC64_10377</name>
</gene>
<comment type="caution">
    <text evidence="7">The sequence shown here is derived from an EMBL/GenBank/DDBJ whole genome shotgun (WGS) entry which is preliminary data.</text>
</comment>
<name>A0A4R3M071_9HYPH</name>
<dbReference type="InterPro" id="IPR017871">
    <property type="entry name" value="ABC_transporter-like_CS"/>
</dbReference>
<keyword evidence="2" id="KW-0813">Transport</keyword>
<dbReference type="Pfam" id="PF00005">
    <property type="entry name" value="ABC_tran"/>
    <property type="match status" value="1"/>
</dbReference>